<evidence type="ECO:0000313" key="4">
    <source>
        <dbReference type="Proteomes" id="UP000022910"/>
    </source>
</evidence>
<dbReference type="SUPFAM" id="SSF54695">
    <property type="entry name" value="POZ domain"/>
    <property type="match status" value="1"/>
</dbReference>
<dbReference type="InterPro" id="IPR003877">
    <property type="entry name" value="SPRY_dom"/>
</dbReference>
<dbReference type="CDD" id="cd11709">
    <property type="entry name" value="SPRY"/>
    <property type="match status" value="1"/>
</dbReference>
<dbReference type="InterPro" id="IPR011333">
    <property type="entry name" value="SKP1/BTB/POZ_sf"/>
</dbReference>
<evidence type="ECO:0000259" key="2">
    <source>
        <dbReference type="PROSITE" id="PS50188"/>
    </source>
</evidence>
<dbReference type="PANTHER" id="PTHR24410">
    <property type="entry name" value="HL07962P-RELATED"/>
    <property type="match status" value="1"/>
</dbReference>
<keyword evidence="4" id="KW-1185">Reference proteome</keyword>
<dbReference type="Gene3D" id="3.30.710.10">
    <property type="entry name" value="Potassium Channel Kv1.1, Chain A"/>
    <property type="match status" value="1"/>
</dbReference>
<dbReference type="HOGENOM" id="CLU_027011_1_0_1"/>
<dbReference type="InterPro" id="IPR000210">
    <property type="entry name" value="BTB/POZ_dom"/>
</dbReference>
<dbReference type="InterPro" id="IPR013320">
    <property type="entry name" value="ConA-like_dom_sf"/>
</dbReference>
<accession>A0A015LCJ1</accession>
<dbReference type="PANTHER" id="PTHR24410:SF23">
    <property type="entry name" value="BTB DOMAIN-CONTAINING PROTEIN-RELATED"/>
    <property type="match status" value="1"/>
</dbReference>
<dbReference type="AlphaFoldDB" id="A0A015LCJ1"/>
<reference evidence="3 4" key="1">
    <citation type="submission" date="2014-02" db="EMBL/GenBank/DDBJ databases">
        <title>Single nucleus genome sequencing reveals high similarity among nuclei of an endomycorrhizal fungus.</title>
        <authorList>
            <person name="Lin K."/>
            <person name="Geurts R."/>
            <person name="Zhang Z."/>
            <person name="Limpens E."/>
            <person name="Saunders D.G."/>
            <person name="Mu D."/>
            <person name="Pang E."/>
            <person name="Cao H."/>
            <person name="Cha H."/>
            <person name="Lin T."/>
            <person name="Zhou Q."/>
            <person name="Shang Y."/>
            <person name="Li Y."/>
            <person name="Ivanov S."/>
            <person name="Sharma T."/>
            <person name="Velzen R.V."/>
            <person name="Ruijter N.D."/>
            <person name="Aanen D.K."/>
            <person name="Win J."/>
            <person name="Kamoun S."/>
            <person name="Bisseling T."/>
            <person name="Huang S."/>
        </authorList>
    </citation>
    <scope>NUCLEOTIDE SEQUENCE [LARGE SCALE GENOMIC DNA]</scope>
    <source>
        <strain evidence="4">DAOM197198w</strain>
    </source>
</reference>
<organism evidence="3 4">
    <name type="scientific">Rhizophagus irregularis (strain DAOM 197198w)</name>
    <name type="common">Glomus intraradices</name>
    <dbReference type="NCBI Taxonomy" id="1432141"/>
    <lineage>
        <taxon>Eukaryota</taxon>
        <taxon>Fungi</taxon>
        <taxon>Fungi incertae sedis</taxon>
        <taxon>Mucoromycota</taxon>
        <taxon>Glomeromycotina</taxon>
        <taxon>Glomeromycetes</taxon>
        <taxon>Glomerales</taxon>
        <taxon>Glomeraceae</taxon>
        <taxon>Rhizophagus</taxon>
    </lineage>
</organism>
<dbReference type="EMBL" id="JEMT01011040">
    <property type="protein sequence ID" value="EXX77424.1"/>
    <property type="molecule type" value="Genomic_DNA"/>
</dbReference>
<evidence type="ECO:0008006" key="5">
    <source>
        <dbReference type="Google" id="ProtNLM"/>
    </source>
</evidence>
<feature type="domain" description="BTB" evidence="1">
    <location>
        <begin position="21"/>
        <end position="89"/>
    </location>
</feature>
<dbReference type="InterPro" id="IPR043136">
    <property type="entry name" value="B30.2/SPRY_sf"/>
</dbReference>
<dbReference type="OrthoDB" id="1022638at2759"/>
<dbReference type="PROSITE" id="PS50097">
    <property type="entry name" value="BTB"/>
    <property type="match status" value="1"/>
</dbReference>
<gene>
    <name evidence="3" type="ORF">RirG_023880</name>
</gene>
<protein>
    <recommendedName>
        <fullName evidence="5">Btb/poz domain containing protein</fullName>
    </recommendedName>
</protein>
<comment type="caution">
    <text evidence="3">The sequence shown here is derived from an EMBL/GenBank/DDBJ whole genome shotgun (WGS) entry which is preliminary data.</text>
</comment>
<dbReference type="CDD" id="cd18186">
    <property type="entry name" value="BTB_POZ_ZBTB_KLHL-like"/>
    <property type="match status" value="1"/>
</dbReference>
<dbReference type="SMART" id="SM00225">
    <property type="entry name" value="BTB"/>
    <property type="match status" value="1"/>
</dbReference>
<sequence length="471" mass="54480">MTKGYSLEQDLRLLINNPKYSDIKILCKDKQILHGCRAILAARSEVFDKFLYNGRKESYENHFSFPNINSSEMEIILEYIYSGSIKVESLNKENIVEAFYAADYFQLLDLQKFIMETIKSANYAKNYSPELLSKVVNTIPLSEDNILLNLLVESVATIPLNTVEFGRLSIKALQHLLSYTYNKETPFATPEYEVFRYAVILAAKQVSNSAYKILMERLPTLEQMNNSIQIEIKFIDNNRISEVTKELEPLVEFIDFRRIKRQIFADLIDPLEIIPTKIILNVYRYIAKSNSSDLNDIRGIPTSIYKFNESDYVWDESACGSNLIIEDNGKVVRTKSANVYNYQSVRAKLALENENIFEWDVIIEKVSVYFHIGVCTLENFESESWVSYGWVLCSDGRCCNFGNWQLDYCPEFINGARITVHLDMNKRTCAFTVDGTKYPVVSTWNNLPSKLYPVVSFHYPGRFRIQPHQKS</sequence>
<evidence type="ECO:0000313" key="3">
    <source>
        <dbReference type="EMBL" id="EXX77424.1"/>
    </source>
</evidence>
<name>A0A015LCJ1_RHIIW</name>
<feature type="domain" description="B30.2/SPRY" evidence="2">
    <location>
        <begin position="292"/>
        <end position="471"/>
    </location>
</feature>
<dbReference type="Gene3D" id="2.60.120.920">
    <property type="match status" value="1"/>
</dbReference>
<dbReference type="SUPFAM" id="SSF49899">
    <property type="entry name" value="Concanavalin A-like lectins/glucanases"/>
    <property type="match status" value="1"/>
</dbReference>
<evidence type="ECO:0000259" key="1">
    <source>
        <dbReference type="PROSITE" id="PS50097"/>
    </source>
</evidence>
<dbReference type="InterPro" id="IPR051481">
    <property type="entry name" value="BTB-POZ/Galectin-3-binding"/>
</dbReference>
<dbReference type="Pfam" id="PF00622">
    <property type="entry name" value="SPRY"/>
    <property type="match status" value="1"/>
</dbReference>
<dbReference type="InterPro" id="IPR001870">
    <property type="entry name" value="B30.2/SPRY"/>
</dbReference>
<dbReference type="Proteomes" id="UP000022910">
    <property type="component" value="Unassembled WGS sequence"/>
</dbReference>
<dbReference type="Pfam" id="PF00651">
    <property type="entry name" value="BTB"/>
    <property type="match status" value="1"/>
</dbReference>
<proteinExistence type="predicted"/>
<dbReference type="PROSITE" id="PS50188">
    <property type="entry name" value="B302_SPRY"/>
    <property type="match status" value="1"/>
</dbReference>
<dbReference type="SMART" id="SM00449">
    <property type="entry name" value="SPRY"/>
    <property type="match status" value="1"/>
</dbReference>